<evidence type="ECO:0000256" key="2">
    <source>
        <dbReference type="ARBA" id="ARBA00007870"/>
    </source>
</evidence>
<dbReference type="InterPro" id="IPR013328">
    <property type="entry name" value="6PGD_dom2"/>
</dbReference>
<dbReference type="SUPFAM" id="SSF51735">
    <property type="entry name" value="NAD(P)-binding Rossmann-fold domains"/>
    <property type="match status" value="1"/>
</dbReference>
<keyword evidence="6 9" id="KW-0560">Oxidoreductase</keyword>
<evidence type="ECO:0000256" key="9">
    <source>
        <dbReference type="RuleBase" id="RU362068"/>
    </source>
</evidence>
<dbReference type="GO" id="GO:0015940">
    <property type="term" value="P:pantothenate biosynthetic process"/>
    <property type="evidence" value="ECO:0007669"/>
    <property type="project" value="UniProtKB-UniPathway"/>
</dbReference>
<dbReference type="AlphaFoldDB" id="A0A318UIC3"/>
<gene>
    <name evidence="12" type="ORF">B0O44_105205</name>
</gene>
<dbReference type="InterPro" id="IPR008927">
    <property type="entry name" value="6-PGluconate_DH-like_C_sf"/>
</dbReference>
<protein>
    <recommendedName>
        <fullName evidence="4 9">2-dehydropantoate 2-reductase</fullName>
        <ecNumber evidence="3 9">1.1.1.169</ecNumber>
    </recommendedName>
    <alternativeName>
        <fullName evidence="7 9">Ketopantoate reductase</fullName>
    </alternativeName>
</protein>
<dbReference type="UniPathway" id="UPA00028">
    <property type="reaction ID" value="UER00004"/>
</dbReference>
<dbReference type="GO" id="GO:0008677">
    <property type="term" value="F:2-dehydropantoate 2-reductase activity"/>
    <property type="evidence" value="ECO:0007669"/>
    <property type="project" value="UniProtKB-EC"/>
</dbReference>
<evidence type="ECO:0000313" key="12">
    <source>
        <dbReference type="EMBL" id="PYF72834.1"/>
    </source>
</evidence>
<evidence type="ECO:0000256" key="6">
    <source>
        <dbReference type="ARBA" id="ARBA00023002"/>
    </source>
</evidence>
<dbReference type="NCBIfam" id="TIGR00745">
    <property type="entry name" value="apbA_panE"/>
    <property type="match status" value="1"/>
</dbReference>
<evidence type="ECO:0000256" key="4">
    <source>
        <dbReference type="ARBA" id="ARBA00019465"/>
    </source>
</evidence>
<reference evidence="12 13" key="1">
    <citation type="submission" date="2018-06" db="EMBL/GenBank/DDBJ databases">
        <title>Genomic Encyclopedia of Archaeal and Bacterial Type Strains, Phase II (KMG-II): from individual species to whole genera.</title>
        <authorList>
            <person name="Goeker M."/>
        </authorList>
    </citation>
    <scope>NUCLEOTIDE SEQUENCE [LARGE SCALE GENOMIC DNA]</scope>
    <source>
        <strain evidence="12 13">DSM 27372</strain>
    </source>
</reference>
<evidence type="ECO:0000259" key="11">
    <source>
        <dbReference type="Pfam" id="PF08546"/>
    </source>
</evidence>
<evidence type="ECO:0000256" key="3">
    <source>
        <dbReference type="ARBA" id="ARBA00013014"/>
    </source>
</evidence>
<dbReference type="InterPro" id="IPR013332">
    <property type="entry name" value="KPR_N"/>
</dbReference>
<dbReference type="InterPro" id="IPR036291">
    <property type="entry name" value="NAD(P)-bd_dom_sf"/>
</dbReference>
<dbReference type="EC" id="1.1.1.169" evidence="3 9"/>
<dbReference type="Gene3D" id="3.40.50.720">
    <property type="entry name" value="NAD(P)-binding Rossmann-like Domain"/>
    <property type="match status" value="1"/>
</dbReference>
<comment type="similarity">
    <text evidence="2 9">Belongs to the ketopantoate reductase family.</text>
</comment>
<comment type="caution">
    <text evidence="12">The sequence shown here is derived from an EMBL/GenBank/DDBJ whole genome shotgun (WGS) entry which is preliminary data.</text>
</comment>
<dbReference type="RefSeq" id="WP_110832633.1">
    <property type="nucleotide sequence ID" value="NZ_QKLU01000005.1"/>
</dbReference>
<feature type="domain" description="Ketopantoate reductase C-terminal" evidence="11">
    <location>
        <begin position="177"/>
        <end position="283"/>
    </location>
</feature>
<dbReference type="SUPFAM" id="SSF48179">
    <property type="entry name" value="6-phosphogluconate dehydrogenase C-terminal domain-like"/>
    <property type="match status" value="1"/>
</dbReference>
<evidence type="ECO:0000256" key="1">
    <source>
        <dbReference type="ARBA" id="ARBA00004994"/>
    </source>
</evidence>
<dbReference type="InterPro" id="IPR013752">
    <property type="entry name" value="KPA_reductase"/>
</dbReference>
<dbReference type="GO" id="GO:0005737">
    <property type="term" value="C:cytoplasm"/>
    <property type="evidence" value="ECO:0007669"/>
    <property type="project" value="TreeGrafter"/>
</dbReference>
<evidence type="ECO:0000256" key="7">
    <source>
        <dbReference type="ARBA" id="ARBA00032024"/>
    </source>
</evidence>
<dbReference type="Pfam" id="PF02558">
    <property type="entry name" value="ApbA"/>
    <property type="match status" value="1"/>
</dbReference>
<evidence type="ECO:0000256" key="8">
    <source>
        <dbReference type="ARBA" id="ARBA00048793"/>
    </source>
</evidence>
<comment type="pathway">
    <text evidence="1 9">Cofactor biosynthesis; (R)-pantothenate biosynthesis; (R)-pantoate from 3-methyl-2-oxobutanoate: step 2/2.</text>
</comment>
<dbReference type="Pfam" id="PF08546">
    <property type="entry name" value="ApbA_C"/>
    <property type="match status" value="1"/>
</dbReference>
<evidence type="ECO:0000256" key="5">
    <source>
        <dbReference type="ARBA" id="ARBA00022857"/>
    </source>
</evidence>
<accession>A0A318UIC3</accession>
<evidence type="ECO:0000259" key="10">
    <source>
        <dbReference type="Pfam" id="PF02558"/>
    </source>
</evidence>
<name>A0A318UIC3_9SPHI</name>
<keyword evidence="9" id="KW-0566">Pantothenate biosynthesis</keyword>
<comment type="catalytic activity">
    <reaction evidence="8 9">
        <text>(R)-pantoate + NADP(+) = 2-dehydropantoate + NADPH + H(+)</text>
        <dbReference type="Rhea" id="RHEA:16233"/>
        <dbReference type="ChEBI" id="CHEBI:11561"/>
        <dbReference type="ChEBI" id="CHEBI:15378"/>
        <dbReference type="ChEBI" id="CHEBI:15980"/>
        <dbReference type="ChEBI" id="CHEBI:57783"/>
        <dbReference type="ChEBI" id="CHEBI:58349"/>
        <dbReference type="EC" id="1.1.1.169"/>
    </reaction>
</comment>
<dbReference type="InterPro" id="IPR051402">
    <property type="entry name" value="KPR-Related"/>
</dbReference>
<dbReference type="PANTHER" id="PTHR21708:SF26">
    <property type="entry name" value="2-DEHYDROPANTOATE 2-REDUCTASE"/>
    <property type="match status" value="1"/>
</dbReference>
<keyword evidence="13" id="KW-1185">Reference proteome</keyword>
<dbReference type="Proteomes" id="UP000248198">
    <property type="component" value="Unassembled WGS sequence"/>
</dbReference>
<dbReference type="OrthoDB" id="9800163at2"/>
<dbReference type="InterPro" id="IPR003710">
    <property type="entry name" value="ApbA"/>
</dbReference>
<feature type="domain" description="Ketopantoate reductase N-terminal" evidence="10">
    <location>
        <begin position="6"/>
        <end position="137"/>
    </location>
</feature>
<keyword evidence="5 9" id="KW-0521">NADP</keyword>
<dbReference type="Gene3D" id="1.10.1040.10">
    <property type="entry name" value="N-(1-d-carboxylethyl)-l-norvaline Dehydrogenase, domain 2"/>
    <property type="match status" value="1"/>
</dbReference>
<organism evidence="12 13">
    <name type="scientific">Pedobacter nutrimenti</name>
    <dbReference type="NCBI Taxonomy" id="1241337"/>
    <lineage>
        <taxon>Bacteria</taxon>
        <taxon>Pseudomonadati</taxon>
        <taxon>Bacteroidota</taxon>
        <taxon>Sphingobacteriia</taxon>
        <taxon>Sphingobacteriales</taxon>
        <taxon>Sphingobacteriaceae</taxon>
        <taxon>Pedobacter</taxon>
    </lineage>
</organism>
<evidence type="ECO:0000313" key="13">
    <source>
        <dbReference type="Proteomes" id="UP000248198"/>
    </source>
</evidence>
<comment type="function">
    <text evidence="9">Catalyzes the NADPH-dependent reduction of ketopantoate into pantoic acid.</text>
</comment>
<dbReference type="PANTHER" id="PTHR21708">
    <property type="entry name" value="PROBABLE 2-DEHYDROPANTOATE 2-REDUCTASE"/>
    <property type="match status" value="1"/>
</dbReference>
<proteinExistence type="inferred from homology"/>
<dbReference type="EMBL" id="QKLU01000005">
    <property type="protein sequence ID" value="PYF72834.1"/>
    <property type="molecule type" value="Genomic_DNA"/>
</dbReference>
<sequence length="311" mass="34905">MTKDHIYIIGAGAVGKVLAVALKLSGKKVTLLRGSVDKQSAYLEKIQILQDNKTELEETIEISTLSHFPELNGIVILTNKSYGNKQLAETLQQKTGTSPIVILQNGLGIEQPFLDLGFPEIYRCVLFMTSQNTNGQKISYKPVSVSPIGTIKSNNNHLQEIVEQINTVHFQFRAETDIQPVIWKKAIINSVFNSICPLLETDNGIFHRDQEVLEMAKRVIGECLAIAREKGILLNDHQVLENLLLISKFSDGQLISTLQDINNNRKTEIETLNFEIVRIAGTLHKENLVRETKLLGELTRIKSDLKRNPEL</sequence>